<name>A0A9Q3W2P9_9GAMM</name>
<evidence type="ECO:0000313" key="2">
    <source>
        <dbReference type="EMBL" id="MCE7508181.1"/>
    </source>
</evidence>
<feature type="chain" id="PRO_5040438105" description="Lipoprotein" evidence="1">
    <location>
        <begin position="20"/>
        <end position="209"/>
    </location>
</feature>
<feature type="signal peptide" evidence="1">
    <location>
        <begin position="1"/>
        <end position="19"/>
    </location>
</feature>
<gene>
    <name evidence="2" type="ORF">LZG35_05990</name>
</gene>
<dbReference type="RefSeq" id="WP_055100471.1">
    <property type="nucleotide sequence ID" value="NZ_CP012331.1"/>
</dbReference>
<dbReference type="AlphaFoldDB" id="A0A9Q3W2P9"/>
<evidence type="ECO:0000256" key="1">
    <source>
        <dbReference type="SAM" id="SignalP"/>
    </source>
</evidence>
<keyword evidence="1" id="KW-0732">Signal</keyword>
<protein>
    <recommendedName>
        <fullName evidence="4">Lipoprotein</fullName>
    </recommendedName>
</protein>
<sequence length="209" mass="22794">MDKIRRVATPLLFALLILAGCDNSTGETGDQASPNAFHSDEYGIGLAYDNHQAHAVTETSGYFGDPAWRLDAETDAPGDRLLVLRLNDSDEILTGELRLGVSRDPGQLERCTRPGPLATSSKTGTTELDGALFTTYRGGDAAMNHFQNLRAYRAVHHGTCYAIDLVLQGTNPEVYDPPREAPFSREEGFARLEALLQGLAFDEKPRGRS</sequence>
<dbReference type="EMBL" id="JAJVKT010000005">
    <property type="protein sequence ID" value="MCE7508181.1"/>
    <property type="molecule type" value="Genomic_DNA"/>
</dbReference>
<accession>A0A9Q3W2P9</accession>
<evidence type="ECO:0000313" key="3">
    <source>
        <dbReference type="Proteomes" id="UP001107961"/>
    </source>
</evidence>
<proteinExistence type="predicted"/>
<comment type="caution">
    <text evidence="2">The sequence shown here is derived from an EMBL/GenBank/DDBJ whole genome shotgun (WGS) entry which is preliminary data.</text>
</comment>
<dbReference type="KEGG" id="axe:P40_19845"/>
<dbReference type="Proteomes" id="UP001107961">
    <property type="component" value="Unassembled WGS sequence"/>
</dbReference>
<dbReference type="PROSITE" id="PS51257">
    <property type="entry name" value="PROKAR_LIPOPROTEIN"/>
    <property type="match status" value="1"/>
</dbReference>
<reference evidence="2" key="1">
    <citation type="submission" date="2022-01" db="EMBL/GenBank/DDBJ databases">
        <authorList>
            <person name="Karlyshev A.V."/>
            <person name="Jaspars M."/>
        </authorList>
    </citation>
    <scope>NUCLEOTIDE SEQUENCE</scope>
    <source>
        <strain evidence="2">AGSA3-2</strain>
    </source>
</reference>
<evidence type="ECO:0008006" key="4">
    <source>
        <dbReference type="Google" id="ProtNLM"/>
    </source>
</evidence>
<keyword evidence="3" id="KW-1185">Reference proteome</keyword>
<organism evidence="2 3">
    <name type="scientific">Alloalcanivorax xenomutans</name>
    <dbReference type="NCBI Taxonomy" id="1094342"/>
    <lineage>
        <taxon>Bacteria</taxon>
        <taxon>Pseudomonadati</taxon>
        <taxon>Pseudomonadota</taxon>
        <taxon>Gammaproteobacteria</taxon>
        <taxon>Oceanospirillales</taxon>
        <taxon>Alcanivoracaceae</taxon>
        <taxon>Alloalcanivorax</taxon>
    </lineage>
</organism>